<evidence type="ECO:0000313" key="2">
    <source>
        <dbReference type="Proteomes" id="UP001217089"/>
    </source>
</evidence>
<accession>A0ABQ9EAD6</accession>
<sequence>MYKESFLHPKRLMTHVLKKLTELDKKFYEVEVFKKKNISIFHIKLCEIAYFRIYNDFQDKYIGRNNFELIETDTDSIYFALASRILQKLVKQGIKRRMTNI</sequence>
<reference evidence="1 2" key="1">
    <citation type="submission" date="2022-12" db="EMBL/GenBank/DDBJ databases">
        <title>Chromosome-level genome of Tegillarca granosa.</title>
        <authorList>
            <person name="Kim J."/>
        </authorList>
    </citation>
    <scope>NUCLEOTIDE SEQUENCE [LARGE SCALE GENOMIC DNA]</scope>
    <source>
        <strain evidence="1">Teg-2019</strain>
        <tissue evidence="1">Adductor muscle</tissue>
    </source>
</reference>
<proteinExistence type="predicted"/>
<dbReference type="Proteomes" id="UP001217089">
    <property type="component" value="Unassembled WGS sequence"/>
</dbReference>
<keyword evidence="2" id="KW-1185">Reference proteome</keyword>
<name>A0ABQ9EAD6_TEGGR</name>
<evidence type="ECO:0000313" key="1">
    <source>
        <dbReference type="EMBL" id="KAJ8300776.1"/>
    </source>
</evidence>
<organism evidence="1 2">
    <name type="scientific">Tegillarca granosa</name>
    <name type="common">Malaysian cockle</name>
    <name type="synonym">Anadara granosa</name>
    <dbReference type="NCBI Taxonomy" id="220873"/>
    <lineage>
        <taxon>Eukaryota</taxon>
        <taxon>Metazoa</taxon>
        <taxon>Spiralia</taxon>
        <taxon>Lophotrochozoa</taxon>
        <taxon>Mollusca</taxon>
        <taxon>Bivalvia</taxon>
        <taxon>Autobranchia</taxon>
        <taxon>Pteriomorphia</taxon>
        <taxon>Arcoida</taxon>
        <taxon>Arcoidea</taxon>
        <taxon>Arcidae</taxon>
        <taxon>Tegillarca</taxon>
    </lineage>
</organism>
<comment type="caution">
    <text evidence="1">The sequence shown here is derived from an EMBL/GenBank/DDBJ whole genome shotgun (WGS) entry which is preliminary data.</text>
</comment>
<protein>
    <submittedName>
        <fullName evidence="1">Uncharacterized protein</fullName>
    </submittedName>
</protein>
<dbReference type="EMBL" id="JARBDR010000919">
    <property type="protein sequence ID" value="KAJ8300776.1"/>
    <property type="molecule type" value="Genomic_DNA"/>
</dbReference>
<gene>
    <name evidence="1" type="ORF">KUTeg_022295</name>
</gene>